<proteinExistence type="predicted"/>
<keyword evidence="2" id="KW-1185">Reference proteome</keyword>
<dbReference type="AlphaFoldDB" id="B9SN19"/>
<accession>B9SN19</accession>
<protein>
    <submittedName>
        <fullName evidence="1">Uncharacterized protein</fullName>
    </submittedName>
</protein>
<evidence type="ECO:0000313" key="1">
    <source>
        <dbReference type="EMBL" id="EEF34995.1"/>
    </source>
</evidence>
<sequence length="183" mass="20345">MVAPLCKAANSNSKSFHNLKGKGVVVHGKNLIKEGKKLLVRDFFGISSPQEESHEIKGSLMKTECTLNHLIPDPSGHSLNHPVSVCRDGNQWINHAKLVVFNTASNVEGQYAKSRKTERRKHNGRDNHHLYKINNARKPDLKPEVGMHINLLDSNAFGKKRNNIPTGKFVVNHVGISSALCIF</sequence>
<dbReference type="EMBL" id="EQ974041">
    <property type="protein sequence ID" value="EEF34995.1"/>
    <property type="molecule type" value="Genomic_DNA"/>
</dbReference>
<gene>
    <name evidence="1" type="ORF">RCOM_1518930</name>
</gene>
<reference evidence="2" key="1">
    <citation type="journal article" date="2010" name="Nat. Biotechnol.">
        <title>Draft genome sequence of the oilseed species Ricinus communis.</title>
        <authorList>
            <person name="Chan A.P."/>
            <person name="Crabtree J."/>
            <person name="Zhao Q."/>
            <person name="Lorenzi H."/>
            <person name="Orvis J."/>
            <person name="Puiu D."/>
            <person name="Melake-Berhan A."/>
            <person name="Jones K.M."/>
            <person name="Redman J."/>
            <person name="Chen G."/>
            <person name="Cahoon E.B."/>
            <person name="Gedil M."/>
            <person name="Stanke M."/>
            <person name="Haas B.J."/>
            <person name="Wortman J.R."/>
            <person name="Fraser-Liggett C.M."/>
            <person name="Ravel J."/>
            <person name="Rabinowicz P.D."/>
        </authorList>
    </citation>
    <scope>NUCLEOTIDE SEQUENCE [LARGE SCALE GENOMIC DNA]</scope>
    <source>
        <strain evidence="2">cv. Hale</strain>
    </source>
</reference>
<name>B9SN19_RICCO</name>
<dbReference type="InParanoid" id="B9SN19"/>
<organism evidence="1 2">
    <name type="scientific">Ricinus communis</name>
    <name type="common">Castor bean</name>
    <dbReference type="NCBI Taxonomy" id="3988"/>
    <lineage>
        <taxon>Eukaryota</taxon>
        <taxon>Viridiplantae</taxon>
        <taxon>Streptophyta</taxon>
        <taxon>Embryophyta</taxon>
        <taxon>Tracheophyta</taxon>
        <taxon>Spermatophyta</taxon>
        <taxon>Magnoliopsida</taxon>
        <taxon>eudicotyledons</taxon>
        <taxon>Gunneridae</taxon>
        <taxon>Pentapetalae</taxon>
        <taxon>rosids</taxon>
        <taxon>fabids</taxon>
        <taxon>Malpighiales</taxon>
        <taxon>Euphorbiaceae</taxon>
        <taxon>Acalyphoideae</taxon>
        <taxon>Acalypheae</taxon>
        <taxon>Ricinus</taxon>
    </lineage>
</organism>
<evidence type="ECO:0000313" key="2">
    <source>
        <dbReference type="Proteomes" id="UP000008311"/>
    </source>
</evidence>
<dbReference type="Proteomes" id="UP000008311">
    <property type="component" value="Unassembled WGS sequence"/>
</dbReference>